<dbReference type="Gene3D" id="3.40.50.1010">
    <property type="entry name" value="5'-nuclease"/>
    <property type="match status" value="1"/>
</dbReference>
<dbReference type="InterPro" id="IPR054534">
    <property type="entry name" value="EST1-like_DNA_bind"/>
</dbReference>
<protein>
    <submittedName>
        <fullName evidence="5">PIN domain-containing protein</fullName>
    </submittedName>
</protein>
<organism evidence="4 5">
    <name type="scientific">Acrobeloides nanus</name>
    <dbReference type="NCBI Taxonomy" id="290746"/>
    <lineage>
        <taxon>Eukaryota</taxon>
        <taxon>Metazoa</taxon>
        <taxon>Ecdysozoa</taxon>
        <taxon>Nematoda</taxon>
        <taxon>Chromadorea</taxon>
        <taxon>Rhabditida</taxon>
        <taxon>Tylenchina</taxon>
        <taxon>Cephalobomorpha</taxon>
        <taxon>Cephaloboidea</taxon>
        <taxon>Cephalobidae</taxon>
        <taxon>Acrobeloides</taxon>
    </lineage>
</organism>
<name>A0A914BYP7_9BILA</name>
<dbReference type="Proteomes" id="UP000887540">
    <property type="component" value="Unplaced"/>
</dbReference>
<keyword evidence="4" id="KW-1185">Reference proteome</keyword>
<feature type="compositionally biased region" description="Acidic residues" evidence="1">
    <location>
        <begin position="331"/>
        <end position="356"/>
    </location>
</feature>
<evidence type="ECO:0000256" key="1">
    <source>
        <dbReference type="SAM" id="MobiDB-lite"/>
    </source>
</evidence>
<dbReference type="WBParaSite" id="ACRNAN_Path_1308.g5136.t1">
    <property type="protein sequence ID" value="ACRNAN_Path_1308.g5136.t1"/>
    <property type="gene ID" value="ACRNAN_Path_1308.g5136"/>
</dbReference>
<evidence type="ECO:0000259" key="3">
    <source>
        <dbReference type="Pfam" id="PF22695"/>
    </source>
</evidence>
<dbReference type="Gene3D" id="1.25.40.10">
    <property type="entry name" value="Tetratricopeptide repeat domain"/>
    <property type="match status" value="1"/>
</dbReference>
<reference evidence="5" key="1">
    <citation type="submission" date="2022-11" db="UniProtKB">
        <authorList>
            <consortium name="WormBaseParasite"/>
        </authorList>
    </citation>
    <scope>IDENTIFICATION</scope>
</reference>
<dbReference type="Pfam" id="PF13638">
    <property type="entry name" value="PIN_4"/>
    <property type="match status" value="1"/>
</dbReference>
<evidence type="ECO:0000313" key="5">
    <source>
        <dbReference type="WBParaSite" id="ACRNAN_Path_1308.g5136.t1"/>
    </source>
</evidence>
<feature type="domain" description="PIN" evidence="2">
    <location>
        <begin position="511"/>
        <end position="566"/>
    </location>
</feature>
<dbReference type="SUPFAM" id="SSF48452">
    <property type="entry name" value="TPR-like"/>
    <property type="match status" value="1"/>
</dbReference>
<proteinExistence type="predicted"/>
<dbReference type="InterPro" id="IPR002716">
    <property type="entry name" value="PIN_dom"/>
</dbReference>
<dbReference type="Pfam" id="PF22695">
    <property type="entry name" value="EST1-like_DNA_bind"/>
    <property type="match status" value="1"/>
</dbReference>
<accession>A0A914BYP7</accession>
<feature type="domain" description="EST1-like DNA-binding" evidence="3">
    <location>
        <begin position="44"/>
        <end position="302"/>
    </location>
</feature>
<evidence type="ECO:0000259" key="2">
    <source>
        <dbReference type="Pfam" id="PF13638"/>
    </source>
</evidence>
<sequence length="638" mass="74228">MTELESETHEQATKKYKHEQATEQYKLKYLVSKLHAATKDKKSSIISEDVVLLREKLRNECEILMKKDSLRKQCLDTLWNNCCYEPIRHYRSKGTLDGNEKNWLRAFISIAVGHLSLLSEKFDDLKYTINIYLGDLRRYSYSLFGNNNDRVLSFLYYKNALYWQLTHGQVLNQIALLEQGVNSSLAIQHYLRSLLMEQPYTKALPNLESLLAKTKYEDEFRQSALDFIRVLISQYNRVDVDQHKNKFERILTEQMETMSLNQALSVTYSVSLASIYMLKYINNEDGFRNILLAKLSIWQLYLKRLKENVDKKRESEMLQQRRRRRTKSNGDDSDDSDEDKLSENESQDLSDDSSDLQDYEIPDELIPVLLVVLEWLVNVLDKQMETKRMSVATRLQMQTLLKSLVELLNHCLPFLQRFMDNGVIAPDDTKLEWLLNAPLIDKKRETQVKCLAIYVKKAINSDVIPVVFERFFKFVSNESELQLMKNMAKLHLDHTSETSKKSDSLPVYILPDADVLKHRSNVIRNFINKTKMKVVVPRTVISELEKTKKDNQTAREVVRSIENYLAQGQIQILEKNLASLLDYAKEILIERNAQSVGTLVATIIIMGTTEPTGLAEISIENVDEFNSRYKSSRRKGNK</sequence>
<evidence type="ECO:0000313" key="4">
    <source>
        <dbReference type="Proteomes" id="UP000887540"/>
    </source>
</evidence>
<dbReference type="InterPro" id="IPR011990">
    <property type="entry name" value="TPR-like_helical_dom_sf"/>
</dbReference>
<dbReference type="AlphaFoldDB" id="A0A914BYP7"/>
<feature type="region of interest" description="Disordered" evidence="1">
    <location>
        <begin position="313"/>
        <end position="356"/>
    </location>
</feature>